<comment type="caution">
    <text evidence="2">The sequence shown here is derived from an EMBL/GenBank/DDBJ whole genome shotgun (WGS) entry which is preliminary data.</text>
</comment>
<organism evidence="2 3">
    <name type="scientific">Cupriavidus basilensis</name>
    <dbReference type="NCBI Taxonomy" id="68895"/>
    <lineage>
        <taxon>Bacteria</taxon>
        <taxon>Pseudomonadati</taxon>
        <taxon>Pseudomonadota</taxon>
        <taxon>Betaproteobacteria</taxon>
        <taxon>Burkholderiales</taxon>
        <taxon>Burkholderiaceae</taxon>
        <taxon>Cupriavidus</taxon>
    </lineage>
</organism>
<name>A0ABT6APJ4_9BURK</name>
<sequence>MIRKKVLLLAMAVAALGAGTSYAGNGTRDVYTDGAGTLGPRDPYTDGGKAARFDIYTDGANVTYKRDVAPEVLATSRPNDCAPNCGGERQAGGAEVT</sequence>
<feature type="signal peptide" evidence="1">
    <location>
        <begin position="1"/>
        <end position="23"/>
    </location>
</feature>
<accession>A0ABT6APJ4</accession>
<keyword evidence="3" id="KW-1185">Reference proteome</keyword>
<protein>
    <submittedName>
        <fullName evidence="2">Uncharacterized protein</fullName>
    </submittedName>
</protein>
<keyword evidence="1" id="KW-0732">Signal</keyword>
<proteinExistence type="predicted"/>
<dbReference type="RefSeq" id="WP_276265565.1">
    <property type="nucleotide sequence ID" value="NZ_JARJLM010000280.1"/>
</dbReference>
<reference evidence="2 3" key="1">
    <citation type="submission" date="2023-03" db="EMBL/GenBank/DDBJ databases">
        <title>Draft assemblies of triclosan tolerant bacteria isolated from returned activated sludge.</title>
        <authorList>
            <person name="Van Hamelsveld S."/>
        </authorList>
    </citation>
    <scope>NUCLEOTIDE SEQUENCE [LARGE SCALE GENOMIC DNA]</scope>
    <source>
        <strain evidence="2 3">GW210010_S58</strain>
    </source>
</reference>
<gene>
    <name evidence="2" type="ORF">P3W85_16500</name>
</gene>
<feature type="chain" id="PRO_5046548112" evidence="1">
    <location>
        <begin position="24"/>
        <end position="97"/>
    </location>
</feature>
<dbReference type="EMBL" id="JARJLM010000280">
    <property type="protein sequence ID" value="MDF3834544.1"/>
    <property type="molecule type" value="Genomic_DNA"/>
</dbReference>
<dbReference type="Proteomes" id="UP001216674">
    <property type="component" value="Unassembled WGS sequence"/>
</dbReference>
<evidence type="ECO:0000256" key="1">
    <source>
        <dbReference type="SAM" id="SignalP"/>
    </source>
</evidence>
<evidence type="ECO:0000313" key="2">
    <source>
        <dbReference type="EMBL" id="MDF3834544.1"/>
    </source>
</evidence>
<evidence type="ECO:0000313" key="3">
    <source>
        <dbReference type="Proteomes" id="UP001216674"/>
    </source>
</evidence>